<evidence type="ECO:0000313" key="2">
    <source>
        <dbReference type="Proteomes" id="UP000265798"/>
    </source>
</evidence>
<gene>
    <name evidence="1" type="ORF">DLM75_06945</name>
</gene>
<accession>A0A396ZEF2</accession>
<dbReference type="Proteomes" id="UP000265798">
    <property type="component" value="Unassembled WGS sequence"/>
</dbReference>
<dbReference type="AlphaFoldDB" id="A0A396ZEF2"/>
<organism evidence="1 2">
    <name type="scientific">Leptospira stimsonii</name>
    <dbReference type="NCBI Taxonomy" id="2202203"/>
    <lineage>
        <taxon>Bacteria</taxon>
        <taxon>Pseudomonadati</taxon>
        <taxon>Spirochaetota</taxon>
        <taxon>Spirochaetia</taxon>
        <taxon>Leptospirales</taxon>
        <taxon>Leptospiraceae</taxon>
        <taxon>Leptospira</taxon>
    </lineage>
</organism>
<comment type="caution">
    <text evidence="1">The sequence shown here is derived from an EMBL/GenBank/DDBJ whole genome shotgun (WGS) entry which is preliminary data.</text>
</comment>
<proteinExistence type="predicted"/>
<reference evidence="2" key="1">
    <citation type="submission" date="2018-05" db="EMBL/GenBank/DDBJ databases">
        <title>Leptospira yasudae sp. nov. and Leptospira stimsonii sp. nov., two pathogenic species of the genus Leptospira isolated from environmental sources.</title>
        <authorList>
            <person name="Casanovas-Massana A."/>
            <person name="Hamond C."/>
            <person name="Santos L.A."/>
            <person name="Hacker K.P."/>
            <person name="Balassiano I."/>
            <person name="Medeiros M.A."/>
            <person name="Reis M.G."/>
            <person name="Ko A.I."/>
            <person name="Wunder E.A."/>
        </authorList>
    </citation>
    <scope>NUCLEOTIDE SEQUENCE [LARGE SCALE GENOMIC DNA]</scope>
    <source>
        <strain evidence="2">Yale</strain>
    </source>
</reference>
<protein>
    <submittedName>
        <fullName evidence="1">Uncharacterized protein</fullName>
    </submittedName>
</protein>
<evidence type="ECO:0000313" key="1">
    <source>
        <dbReference type="EMBL" id="RHX92895.1"/>
    </source>
</evidence>
<name>A0A396ZEF2_9LEPT</name>
<dbReference type="EMBL" id="QHCT01000001">
    <property type="protein sequence ID" value="RHX92895.1"/>
    <property type="molecule type" value="Genomic_DNA"/>
</dbReference>
<sequence>MYKNIEYKAKAGKDRFSVLSTFYFLIHLFREINPIEKWIVSDFKSVFLSNEVDFVCSFRFRFLVGMEDLFLIDSKK</sequence>